<evidence type="ECO:0000313" key="1">
    <source>
        <dbReference type="EMBL" id="PTX57569.1"/>
    </source>
</evidence>
<sequence length="108" mass="12615">MSLKKLIPVLETVFERDQIRMLQVKKRSEELDQEIQRLSAMKRSKFSSSEPHLMRQQERYIDWVSGEIEKLKKSKGALEPELREARDALKLSFGRLEAARKIVAESSV</sequence>
<reference evidence="1 2" key="1">
    <citation type="submission" date="2018-04" db="EMBL/GenBank/DDBJ databases">
        <title>Genomic Encyclopedia of Archaeal and Bacterial Type Strains, Phase II (KMG-II): from individual species to whole genera.</title>
        <authorList>
            <person name="Goeker M."/>
        </authorList>
    </citation>
    <scope>NUCLEOTIDE SEQUENCE [LARGE SCALE GENOMIC DNA]</scope>
    <source>
        <strain evidence="1 2">DSM 100977</strain>
    </source>
</reference>
<dbReference type="Proteomes" id="UP000243978">
    <property type="component" value="Unassembled WGS sequence"/>
</dbReference>
<keyword evidence="2" id="KW-1185">Reference proteome</keyword>
<organism evidence="1 2">
    <name type="scientific">Litoreibacter ponti</name>
    <dbReference type="NCBI Taxonomy" id="1510457"/>
    <lineage>
        <taxon>Bacteria</taxon>
        <taxon>Pseudomonadati</taxon>
        <taxon>Pseudomonadota</taxon>
        <taxon>Alphaproteobacteria</taxon>
        <taxon>Rhodobacterales</taxon>
        <taxon>Roseobacteraceae</taxon>
        <taxon>Litoreibacter</taxon>
    </lineage>
</organism>
<name>A0A2T6BNC3_9RHOB</name>
<accession>A0A2T6BNC3</accession>
<comment type="caution">
    <text evidence="1">The sequence shown here is derived from an EMBL/GenBank/DDBJ whole genome shotgun (WGS) entry which is preliminary data.</text>
</comment>
<protein>
    <submittedName>
        <fullName evidence="1">Uncharacterized protein</fullName>
    </submittedName>
</protein>
<gene>
    <name evidence="1" type="ORF">C8N43_2239</name>
</gene>
<evidence type="ECO:0000313" key="2">
    <source>
        <dbReference type="Proteomes" id="UP000243978"/>
    </source>
</evidence>
<dbReference type="AlphaFoldDB" id="A0A2T6BNC3"/>
<dbReference type="EMBL" id="QBKS01000001">
    <property type="protein sequence ID" value="PTX57569.1"/>
    <property type="molecule type" value="Genomic_DNA"/>
</dbReference>
<proteinExistence type="predicted"/>